<organism evidence="1 2">
    <name type="scientific">Scutellospora calospora</name>
    <dbReference type="NCBI Taxonomy" id="85575"/>
    <lineage>
        <taxon>Eukaryota</taxon>
        <taxon>Fungi</taxon>
        <taxon>Fungi incertae sedis</taxon>
        <taxon>Mucoromycota</taxon>
        <taxon>Glomeromycotina</taxon>
        <taxon>Glomeromycetes</taxon>
        <taxon>Diversisporales</taxon>
        <taxon>Gigasporaceae</taxon>
        <taxon>Scutellospora</taxon>
    </lineage>
</organism>
<evidence type="ECO:0000313" key="1">
    <source>
        <dbReference type="EMBL" id="CAG8611856.1"/>
    </source>
</evidence>
<reference evidence="1" key="1">
    <citation type="submission" date="2021-06" db="EMBL/GenBank/DDBJ databases">
        <authorList>
            <person name="Kallberg Y."/>
            <person name="Tangrot J."/>
            <person name="Rosling A."/>
        </authorList>
    </citation>
    <scope>NUCLEOTIDE SEQUENCE</scope>
    <source>
        <strain evidence="1">AU212A</strain>
    </source>
</reference>
<accession>A0ACA9MTR0</accession>
<keyword evidence="2" id="KW-1185">Reference proteome</keyword>
<comment type="caution">
    <text evidence="1">The sequence shown here is derived from an EMBL/GenBank/DDBJ whole genome shotgun (WGS) entry which is preliminary data.</text>
</comment>
<proteinExistence type="predicted"/>
<sequence>QPEDRGRDIIGEICGLTFVVQCKAWYHQKIDKIIIILVRDQDETGPT</sequence>
<protein>
    <submittedName>
        <fullName evidence="1">8579_t:CDS:1</fullName>
    </submittedName>
</protein>
<dbReference type="Proteomes" id="UP000789860">
    <property type="component" value="Unassembled WGS sequence"/>
</dbReference>
<feature type="non-terminal residue" evidence="1">
    <location>
        <position position="1"/>
    </location>
</feature>
<feature type="non-terminal residue" evidence="1">
    <location>
        <position position="47"/>
    </location>
</feature>
<name>A0ACA9MTR0_9GLOM</name>
<evidence type="ECO:0000313" key="2">
    <source>
        <dbReference type="Proteomes" id="UP000789860"/>
    </source>
</evidence>
<gene>
    <name evidence="1" type="ORF">SCALOS_LOCUS7321</name>
</gene>
<dbReference type="EMBL" id="CAJVPM010016079">
    <property type="protein sequence ID" value="CAG8611856.1"/>
    <property type="molecule type" value="Genomic_DNA"/>
</dbReference>